<keyword evidence="2" id="KW-1185">Reference proteome</keyword>
<protein>
    <submittedName>
        <fullName evidence="1">Uncharacterized protein</fullName>
    </submittedName>
</protein>
<name>A0AAU9XFQ7_9CNID</name>
<dbReference type="AlphaFoldDB" id="A0AAU9XFQ7"/>
<comment type="caution">
    <text evidence="1">The sequence shown here is derived from an EMBL/GenBank/DDBJ whole genome shotgun (WGS) entry which is preliminary data.</text>
</comment>
<dbReference type="EMBL" id="CALNXJ010000042">
    <property type="protein sequence ID" value="CAH3146923.1"/>
    <property type="molecule type" value="Genomic_DNA"/>
</dbReference>
<reference evidence="1 2" key="1">
    <citation type="submission" date="2022-05" db="EMBL/GenBank/DDBJ databases">
        <authorList>
            <consortium name="Genoscope - CEA"/>
            <person name="William W."/>
        </authorList>
    </citation>
    <scope>NUCLEOTIDE SEQUENCE [LARGE SCALE GENOMIC DNA]</scope>
</reference>
<organism evidence="1 2">
    <name type="scientific">Pocillopora meandrina</name>
    <dbReference type="NCBI Taxonomy" id="46732"/>
    <lineage>
        <taxon>Eukaryota</taxon>
        <taxon>Metazoa</taxon>
        <taxon>Cnidaria</taxon>
        <taxon>Anthozoa</taxon>
        <taxon>Hexacorallia</taxon>
        <taxon>Scleractinia</taxon>
        <taxon>Astrocoeniina</taxon>
        <taxon>Pocilloporidae</taxon>
        <taxon>Pocillopora</taxon>
    </lineage>
</organism>
<gene>
    <name evidence="1" type="ORF">PMEA_00023174</name>
</gene>
<dbReference type="Proteomes" id="UP001159428">
    <property type="component" value="Unassembled WGS sequence"/>
</dbReference>
<evidence type="ECO:0000313" key="2">
    <source>
        <dbReference type="Proteomes" id="UP001159428"/>
    </source>
</evidence>
<evidence type="ECO:0000313" key="1">
    <source>
        <dbReference type="EMBL" id="CAH3146923.1"/>
    </source>
</evidence>
<accession>A0AAU9XFQ7</accession>
<sequence>MAPVGLLFRRRRKTTTLIHHGQVKTKPRDLQARVLSPTRRHNPQPLGLAYQSPLQSNAQPYAIWNPDFRHTRSRYPTLLGHLDLINFSCGPASHVSPHDVNRGGPPTIHYSLQSTSRFSYQDPSQYVLGEEKKKPPHHPCRPEPDGPAVGIIPPGLPRLSEINVVNVRQGDDSDKKYDKSSWSNAALREVWRSTGHPNAFCCTP</sequence>
<proteinExistence type="predicted"/>